<evidence type="ECO:0000256" key="1">
    <source>
        <dbReference type="SAM" id="MobiDB-lite"/>
    </source>
</evidence>
<organism evidence="2 3">
    <name type="scientific">Letharia columbiana</name>
    <dbReference type="NCBI Taxonomy" id="112416"/>
    <lineage>
        <taxon>Eukaryota</taxon>
        <taxon>Fungi</taxon>
        <taxon>Dikarya</taxon>
        <taxon>Ascomycota</taxon>
        <taxon>Pezizomycotina</taxon>
        <taxon>Lecanoromycetes</taxon>
        <taxon>OSLEUM clade</taxon>
        <taxon>Lecanoromycetidae</taxon>
        <taxon>Lecanorales</taxon>
        <taxon>Lecanorineae</taxon>
        <taxon>Parmeliaceae</taxon>
        <taxon>Letharia</taxon>
    </lineage>
</organism>
<evidence type="ECO:0000313" key="2">
    <source>
        <dbReference type="EMBL" id="KAF6241027.1"/>
    </source>
</evidence>
<dbReference type="AlphaFoldDB" id="A0A8H6G603"/>
<dbReference type="Gene3D" id="3.10.450.50">
    <property type="match status" value="1"/>
</dbReference>
<keyword evidence="3" id="KW-1185">Reference proteome</keyword>
<proteinExistence type="predicted"/>
<comment type="caution">
    <text evidence="2">The sequence shown here is derived from an EMBL/GenBank/DDBJ whole genome shotgun (WGS) entry which is preliminary data.</text>
</comment>
<dbReference type="RefSeq" id="XP_037170275.1">
    <property type="nucleotide sequence ID" value="XM_037302768.1"/>
</dbReference>
<dbReference type="EMBL" id="JACCJC010000002">
    <property type="protein sequence ID" value="KAF6241027.1"/>
    <property type="molecule type" value="Genomic_DNA"/>
</dbReference>
<evidence type="ECO:0000313" key="3">
    <source>
        <dbReference type="Proteomes" id="UP000578531"/>
    </source>
</evidence>
<sequence length="171" mass="18724">MPTSSSQLASKAGRNDRCECGSSKKVKACCGEKKQSNLAAPKAMTDANVELLFPSHSTVYEYIKNVEAKTKKLVMKLYNEPESNIKIITRNDDVSGKMFRSYVQLNKPGKQPMLKCSTAALQKTPQESLEALMMTLRQAVEEEAMRSAQETFDKTFGAEATEGVAGENSGS</sequence>
<dbReference type="GeneID" id="59282499"/>
<reference evidence="2 3" key="1">
    <citation type="journal article" date="2020" name="Genomics">
        <title>Complete, high-quality genomes from long-read metagenomic sequencing of two wolf lichen thalli reveals enigmatic genome architecture.</title>
        <authorList>
            <person name="McKenzie S.K."/>
            <person name="Walston R.F."/>
            <person name="Allen J.L."/>
        </authorList>
    </citation>
    <scope>NUCLEOTIDE SEQUENCE [LARGE SCALE GENOMIC DNA]</scope>
    <source>
        <strain evidence="2">WasteWater2</strain>
    </source>
</reference>
<accession>A0A8H6G603</accession>
<feature type="region of interest" description="Disordered" evidence="1">
    <location>
        <begin position="1"/>
        <end position="21"/>
    </location>
</feature>
<dbReference type="OrthoDB" id="10489142at2759"/>
<dbReference type="Proteomes" id="UP000578531">
    <property type="component" value="Unassembled WGS sequence"/>
</dbReference>
<name>A0A8H6G603_9LECA</name>
<gene>
    <name evidence="2" type="ORF">HO173_000821</name>
</gene>
<protein>
    <submittedName>
        <fullName evidence="2">Uncharacterized protein</fullName>
    </submittedName>
</protein>